<name>A0A068VPL3_PROFF</name>
<dbReference type="EMBL" id="LM676427">
    <property type="protein sequence ID" value="CEP26926.1"/>
    <property type="molecule type" value="Genomic_DNA"/>
</dbReference>
<reference evidence="4" key="1">
    <citation type="submission" date="2014-08" db="EMBL/GenBank/DDBJ databases">
        <authorList>
            <person name="Falentin Helene"/>
        </authorList>
    </citation>
    <scope>NUCLEOTIDE SEQUENCE</scope>
</reference>
<dbReference type="InterPro" id="IPR000182">
    <property type="entry name" value="GNAT_dom"/>
</dbReference>
<dbReference type="RefSeq" id="WP_013160554.1">
    <property type="nucleotide sequence ID" value="NZ_CP010341.1"/>
</dbReference>
<dbReference type="PATRIC" id="fig|66712.6.peg.618"/>
<protein>
    <submittedName>
        <fullName evidence="4">Ribosomal-protein-alanine acetyltransferase</fullName>
        <ecNumber evidence="4">2.3.1.128</ecNumber>
    </submittedName>
</protein>
<dbReference type="PANTHER" id="PTHR43877:SF1">
    <property type="entry name" value="ACETYLTRANSFERASE"/>
    <property type="match status" value="1"/>
</dbReference>
<gene>
    <name evidence="4" type="primary">rimI</name>
    <name evidence="4" type="ORF">PFCIRM138_10960</name>
</gene>
<proteinExistence type="predicted"/>
<evidence type="ECO:0000256" key="1">
    <source>
        <dbReference type="ARBA" id="ARBA00022679"/>
    </source>
</evidence>
<dbReference type="KEGG" id="pfre:RM25_0595"/>
<sequence>MTAAPAEPPDDAELVEVGAGDLPELVALEFEGFLGHERWSEASWRAEVCRDNQCAFGLRVDGRLVGAALVSAWAPDAELLRIIVAHAHRRRHFAARLLDAATAWATSRGATRMLLEVRDDNLGALALYQRGGFVRMSERRNYYGPHATALVLVHTLEPGVTGAPGDATRKDTP</sequence>
<dbReference type="CDD" id="cd04301">
    <property type="entry name" value="NAT_SF"/>
    <property type="match status" value="1"/>
</dbReference>
<keyword evidence="2 4" id="KW-0012">Acyltransferase</keyword>
<dbReference type="Gene3D" id="3.40.630.30">
    <property type="match status" value="1"/>
</dbReference>
<dbReference type="EC" id="2.3.1.128" evidence="4"/>
<evidence type="ECO:0000256" key="2">
    <source>
        <dbReference type="ARBA" id="ARBA00023315"/>
    </source>
</evidence>
<dbReference type="PANTHER" id="PTHR43877">
    <property type="entry name" value="AMINOALKYLPHOSPHONATE N-ACETYLTRANSFERASE-RELATED-RELATED"/>
    <property type="match status" value="1"/>
</dbReference>
<evidence type="ECO:0000313" key="4">
    <source>
        <dbReference type="EMBL" id="CEP26926.1"/>
    </source>
</evidence>
<dbReference type="InterPro" id="IPR016181">
    <property type="entry name" value="Acyl_CoA_acyltransferase"/>
</dbReference>
<dbReference type="InterPro" id="IPR050832">
    <property type="entry name" value="Bact_Acetyltransf"/>
</dbReference>
<dbReference type="PROSITE" id="PS51186">
    <property type="entry name" value="GNAT"/>
    <property type="match status" value="1"/>
</dbReference>
<dbReference type="SUPFAM" id="SSF55729">
    <property type="entry name" value="Acyl-CoA N-acyltransferases (Nat)"/>
    <property type="match status" value="1"/>
</dbReference>
<dbReference type="Pfam" id="PF00583">
    <property type="entry name" value="Acetyltransf_1"/>
    <property type="match status" value="1"/>
</dbReference>
<dbReference type="GO" id="GO:0016747">
    <property type="term" value="F:acyltransferase activity, transferring groups other than amino-acyl groups"/>
    <property type="evidence" value="ECO:0007669"/>
    <property type="project" value="InterPro"/>
</dbReference>
<evidence type="ECO:0000259" key="3">
    <source>
        <dbReference type="PROSITE" id="PS51186"/>
    </source>
</evidence>
<feature type="domain" description="N-acetyltransferase" evidence="3">
    <location>
        <begin position="12"/>
        <end position="157"/>
    </location>
</feature>
<dbReference type="AlphaFoldDB" id="A0A068VPL3"/>
<keyword evidence="1 4" id="KW-0808">Transferase</keyword>
<organism evidence="4">
    <name type="scientific">Propionibacterium freudenreichii subsp. freudenreichii</name>
    <dbReference type="NCBI Taxonomy" id="66712"/>
    <lineage>
        <taxon>Bacteria</taxon>
        <taxon>Bacillati</taxon>
        <taxon>Actinomycetota</taxon>
        <taxon>Actinomycetes</taxon>
        <taxon>Propionibacteriales</taxon>
        <taxon>Propionibacteriaceae</taxon>
        <taxon>Propionibacterium</taxon>
    </lineage>
</organism>
<accession>A0A068VPL3</accession>